<gene>
    <name evidence="2" type="primary">orf103</name>
</gene>
<name>A0A291LID5_9PEZI</name>
<protein>
    <submittedName>
        <fullName evidence="2">Uncharacterized protein</fullName>
    </submittedName>
</protein>
<feature type="region of interest" description="Disordered" evidence="1">
    <location>
        <begin position="17"/>
        <end position="50"/>
    </location>
</feature>
<evidence type="ECO:0000256" key="1">
    <source>
        <dbReference type="SAM" id="MobiDB-lite"/>
    </source>
</evidence>
<geneLocation type="mitochondrion" evidence="2"/>
<keyword evidence="2" id="KW-0496">Mitochondrion</keyword>
<dbReference type="AlphaFoldDB" id="A0A291LID5"/>
<proteinExistence type="predicted"/>
<accession>A0A291LID5</accession>
<dbReference type="EMBL" id="KY575055">
    <property type="protein sequence ID" value="ATI20317.1"/>
    <property type="molecule type" value="Genomic_DNA"/>
</dbReference>
<reference evidence="2" key="1">
    <citation type="submission" date="2017-02" db="EMBL/GenBank/DDBJ databases">
        <title>Fungal Comparative Genomics of Melanconis species and Ophiognomonia clavigignenti-juglandacearum at Different Phylogenetic Distances.</title>
        <authorList>
            <person name="Demers J.E."/>
            <person name="Castlebury L.A."/>
        </authorList>
    </citation>
    <scope>NUCLEOTIDE SEQUENCE</scope>
    <source>
        <strain evidence="2">DMW523</strain>
    </source>
</reference>
<organism evidence="2">
    <name type="scientific">Juglanconis sp</name>
    <dbReference type="NCBI Taxonomy" id="2041886"/>
    <lineage>
        <taxon>Eukaryota</taxon>
        <taxon>Fungi</taxon>
        <taxon>Dikarya</taxon>
        <taxon>Ascomycota</taxon>
        <taxon>Pezizomycotina</taxon>
        <taxon>Sordariomycetes</taxon>
        <taxon>Sordariomycetidae</taxon>
        <taxon>Diaporthales</taxon>
        <taxon>Juglanconidaceae</taxon>
        <taxon>Juglanconis</taxon>
    </lineage>
</organism>
<sequence>MRGCLSAPRKILLIPPISPLRGGDEGGWEVESISPDPPDPPPGDEGDEGMRCKLNKMYFPENKIIFIERDNAKEKKIKLLFTMKPWFIGQAFIKNSFLNFFRI</sequence>
<evidence type="ECO:0000313" key="2">
    <source>
        <dbReference type="EMBL" id="ATI20317.1"/>
    </source>
</evidence>